<dbReference type="SUPFAM" id="SSF50022">
    <property type="entry name" value="ISP domain"/>
    <property type="match status" value="1"/>
</dbReference>
<dbReference type="GO" id="GO:0051537">
    <property type="term" value="F:2 iron, 2 sulfur cluster binding"/>
    <property type="evidence" value="ECO:0007669"/>
    <property type="project" value="UniProtKB-KW"/>
</dbReference>
<dbReference type="InterPro" id="IPR036922">
    <property type="entry name" value="Rieske_2Fe-2S_sf"/>
</dbReference>
<organism evidence="6 7">
    <name type="scientific">Symmachiella dynata</name>
    <dbReference type="NCBI Taxonomy" id="2527995"/>
    <lineage>
        <taxon>Bacteria</taxon>
        <taxon>Pseudomonadati</taxon>
        <taxon>Planctomycetota</taxon>
        <taxon>Planctomycetia</taxon>
        <taxon>Planctomycetales</taxon>
        <taxon>Planctomycetaceae</taxon>
        <taxon>Symmachiella</taxon>
    </lineage>
</organism>
<feature type="domain" description="Rieske" evidence="5">
    <location>
        <begin position="5"/>
        <end position="99"/>
    </location>
</feature>
<dbReference type="RefSeq" id="WP_145375373.1">
    <property type="nucleotide sequence ID" value="NZ_CP036276.1"/>
</dbReference>
<keyword evidence="7" id="KW-1185">Reference proteome</keyword>
<keyword evidence="3" id="KW-0408">Iron</keyword>
<keyword evidence="4" id="KW-0411">Iron-sulfur</keyword>
<reference evidence="6 7" key="1">
    <citation type="submission" date="2019-02" db="EMBL/GenBank/DDBJ databases">
        <title>Deep-cultivation of Planctomycetes and their phenomic and genomic characterization uncovers novel biology.</title>
        <authorList>
            <person name="Wiegand S."/>
            <person name="Jogler M."/>
            <person name="Boedeker C."/>
            <person name="Pinto D."/>
            <person name="Vollmers J."/>
            <person name="Rivas-Marin E."/>
            <person name="Kohn T."/>
            <person name="Peeters S.H."/>
            <person name="Heuer A."/>
            <person name="Rast P."/>
            <person name="Oberbeckmann S."/>
            <person name="Bunk B."/>
            <person name="Jeske O."/>
            <person name="Meyerdierks A."/>
            <person name="Storesund J.E."/>
            <person name="Kallscheuer N."/>
            <person name="Luecker S."/>
            <person name="Lage O.M."/>
            <person name="Pohl T."/>
            <person name="Merkel B.J."/>
            <person name="Hornburger P."/>
            <person name="Mueller R.-W."/>
            <person name="Bruemmer F."/>
            <person name="Labrenz M."/>
            <person name="Spormann A.M."/>
            <person name="Op den Camp H."/>
            <person name="Overmann J."/>
            <person name="Amann R."/>
            <person name="Jetten M.S.M."/>
            <person name="Mascher T."/>
            <person name="Medema M.H."/>
            <person name="Devos D.P."/>
            <person name="Kaster A.-K."/>
            <person name="Ovreas L."/>
            <person name="Rohde M."/>
            <person name="Galperin M.Y."/>
            <person name="Jogler C."/>
        </authorList>
    </citation>
    <scope>NUCLEOTIDE SEQUENCE [LARGE SCALE GENOMIC DNA]</scope>
    <source>
        <strain evidence="6 7">Mal52</strain>
    </source>
</reference>
<evidence type="ECO:0000256" key="1">
    <source>
        <dbReference type="ARBA" id="ARBA00022714"/>
    </source>
</evidence>
<dbReference type="Pfam" id="PF00355">
    <property type="entry name" value="Rieske"/>
    <property type="match status" value="1"/>
</dbReference>
<dbReference type="Gene3D" id="2.102.10.10">
    <property type="entry name" value="Rieske [2Fe-2S] iron-sulphur domain"/>
    <property type="match status" value="1"/>
</dbReference>
<accession>A0A517ZL74</accession>
<dbReference type="GO" id="GO:0046872">
    <property type="term" value="F:metal ion binding"/>
    <property type="evidence" value="ECO:0007669"/>
    <property type="project" value="UniProtKB-KW"/>
</dbReference>
<dbReference type="AlphaFoldDB" id="A0A517ZL74"/>
<dbReference type="Proteomes" id="UP000319383">
    <property type="component" value="Chromosome"/>
</dbReference>
<evidence type="ECO:0000256" key="3">
    <source>
        <dbReference type="ARBA" id="ARBA00023004"/>
    </source>
</evidence>
<dbReference type="InterPro" id="IPR017941">
    <property type="entry name" value="Rieske_2Fe-2S"/>
</dbReference>
<evidence type="ECO:0000256" key="2">
    <source>
        <dbReference type="ARBA" id="ARBA00022723"/>
    </source>
</evidence>
<keyword evidence="2" id="KW-0479">Metal-binding</keyword>
<proteinExistence type="predicted"/>
<evidence type="ECO:0000256" key="4">
    <source>
        <dbReference type="ARBA" id="ARBA00023014"/>
    </source>
</evidence>
<evidence type="ECO:0000313" key="6">
    <source>
        <dbReference type="EMBL" id="QDU43241.1"/>
    </source>
</evidence>
<evidence type="ECO:0000259" key="5">
    <source>
        <dbReference type="PROSITE" id="PS51296"/>
    </source>
</evidence>
<keyword evidence="1" id="KW-0001">2Fe-2S</keyword>
<sequence length="102" mass="10877">MSNRIRVAAVADIPPGTAKEVLAGERILAVYHVDGEFYALDGICPHAGGPLGEGTLQGNIVTCPWHGWQFDVTSGQHCLNDHLKHPCFPVTVDGGEVFVELG</sequence>
<dbReference type="PANTHER" id="PTHR21496:SF23">
    <property type="entry name" value="3-PHENYLPROPIONATE_CINNAMIC ACID DIOXYGENASE FERREDOXIN SUBUNIT"/>
    <property type="match status" value="1"/>
</dbReference>
<dbReference type="PANTHER" id="PTHR21496">
    <property type="entry name" value="FERREDOXIN-RELATED"/>
    <property type="match status" value="1"/>
</dbReference>
<name>A0A517ZL74_9PLAN</name>
<dbReference type="PROSITE" id="PS51296">
    <property type="entry name" value="RIESKE"/>
    <property type="match status" value="1"/>
</dbReference>
<dbReference type="EMBL" id="CP036276">
    <property type="protein sequence ID" value="QDU43241.1"/>
    <property type="molecule type" value="Genomic_DNA"/>
</dbReference>
<gene>
    <name evidence="6" type="primary">carAc</name>
    <name evidence="6" type="ORF">Mal52_17130</name>
</gene>
<dbReference type="KEGG" id="sdyn:Mal52_17130"/>
<evidence type="ECO:0000313" key="7">
    <source>
        <dbReference type="Proteomes" id="UP000319383"/>
    </source>
</evidence>
<protein>
    <submittedName>
        <fullName evidence="6">Ferredoxin CarAc</fullName>
    </submittedName>
</protein>